<keyword evidence="3" id="KW-1185">Reference proteome</keyword>
<dbReference type="PANTHER" id="PTHR33993">
    <property type="entry name" value="GLYOXALASE-RELATED"/>
    <property type="match status" value="1"/>
</dbReference>
<dbReference type="OrthoDB" id="9793039at2"/>
<dbReference type="InterPro" id="IPR004360">
    <property type="entry name" value="Glyas_Fos-R_dOase_dom"/>
</dbReference>
<dbReference type="PROSITE" id="PS51819">
    <property type="entry name" value="VOC"/>
    <property type="match status" value="2"/>
</dbReference>
<organism evidence="2 3">
    <name type="scientific">Piscinibacter sakaiensis</name>
    <name type="common">Ideonella sakaiensis</name>
    <dbReference type="NCBI Taxonomy" id="1547922"/>
    <lineage>
        <taxon>Bacteria</taxon>
        <taxon>Pseudomonadati</taxon>
        <taxon>Pseudomonadota</taxon>
        <taxon>Betaproteobacteria</taxon>
        <taxon>Burkholderiales</taxon>
        <taxon>Sphaerotilaceae</taxon>
        <taxon>Piscinibacter</taxon>
    </lineage>
</organism>
<dbReference type="SUPFAM" id="SSF54593">
    <property type="entry name" value="Glyoxalase/Bleomycin resistance protein/Dihydroxybiphenyl dioxygenase"/>
    <property type="match status" value="2"/>
</dbReference>
<accession>A0A0K8NXL5</accession>
<evidence type="ECO:0000313" key="3">
    <source>
        <dbReference type="Proteomes" id="UP000037660"/>
    </source>
</evidence>
<dbReference type="Proteomes" id="UP000037660">
    <property type="component" value="Unassembled WGS sequence"/>
</dbReference>
<dbReference type="InterPro" id="IPR052164">
    <property type="entry name" value="Anthracycline_SecMetBiosynth"/>
</dbReference>
<dbReference type="RefSeq" id="WP_054019217.1">
    <property type="nucleotide sequence ID" value="NZ_BBYR01000014.1"/>
</dbReference>
<dbReference type="InterPro" id="IPR037523">
    <property type="entry name" value="VOC_core"/>
</dbReference>
<evidence type="ECO:0000259" key="1">
    <source>
        <dbReference type="PROSITE" id="PS51819"/>
    </source>
</evidence>
<feature type="domain" description="VOC" evidence="1">
    <location>
        <begin position="5"/>
        <end position="122"/>
    </location>
</feature>
<dbReference type="CDD" id="cd07247">
    <property type="entry name" value="SgaA_N_like"/>
    <property type="match status" value="2"/>
</dbReference>
<dbReference type="STRING" id="1547922.ISF6_0718"/>
<gene>
    <name evidence="2" type="ORF">ISF6_0718</name>
</gene>
<reference evidence="2 3" key="2">
    <citation type="journal article" date="2016" name="Science">
        <title>A bacterium that degrades and assimilates poly(ethylene terephthalate).</title>
        <authorList>
            <person name="Yoshida S."/>
            <person name="Hiraga K."/>
            <person name="Takehana T."/>
            <person name="Taniguchi I."/>
            <person name="Yamaji H."/>
            <person name="Maeda Y."/>
            <person name="Toyohara K."/>
            <person name="Miyamoto K."/>
            <person name="Kimura Y."/>
            <person name="Oda K."/>
        </authorList>
    </citation>
    <scope>NUCLEOTIDE SEQUENCE [LARGE SCALE GENOMIC DNA]</scope>
    <source>
        <strain evidence="3">NBRC 110686 / TISTR 2288 / 201-F6</strain>
    </source>
</reference>
<dbReference type="InterPro" id="IPR029068">
    <property type="entry name" value="Glyas_Bleomycin-R_OHBP_Dase"/>
</dbReference>
<proteinExistence type="predicted"/>
<protein>
    <recommendedName>
        <fullName evidence="1">VOC domain-containing protein</fullName>
    </recommendedName>
</protein>
<comment type="caution">
    <text evidence="2">The sequence shown here is derived from an EMBL/GenBank/DDBJ whole genome shotgun (WGS) entry which is preliminary data.</text>
</comment>
<name>A0A0K8NXL5_PISS1</name>
<reference evidence="3" key="1">
    <citation type="submission" date="2015-07" db="EMBL/GenBank/DDBJ databases">
        <title>Discovery of a poly(ethylene terephthalate assimilation.</title>
        <authorList>
            <person name="Yoshida S."/>
            <person name="Hiraga K."/>
            <person name="Takehana T."/>
            <person name="Taniguchi I."/>
            <person name="Yamaji H."/>
            <person name="Maeda Y."/>
            <person name="Toyohara K."/>
            <person name="Miyamoto K."/>
            <person name="Kimura Y."/>
            <person name="Oda K."/>
        </authorList>
    </citation>
    <scope>NUCLEOTIDE SEQUENCE [LARGE SCALE GENOMIC DNA]</scope>
    <source>
        <strain evidence="3">NBRC 110686 / TISTR 2288 / 201-F6</strain>
    </source>
</reference>
<sequence length="259" mass="26823">MAASPFVWYELMTSDPAAAAAFYTGVVGWQAADSGMPGVDYTVLSAGPSMIAGLMALPEHLVAEGVPPHWIGYVGVDDVDAKTAELQRLGGQLHKAPEDIPGVGRFAVVADPHGAAFCLFRGQPAEGEAAPQPPAPGTPGAMGWHELMAGELEAAWAFYSTLFGWTKDEAIDLGAVGVYQLFRADAAHAIGGMMTRPPQVPVPGWLYYVNVDAIDAAVARVKAGGGTVVNGPMQVPGGSWVAQALDPQGAMFALVAPGR</sequence>
<dbReference type="Pfam" id="PF00903">
    <property type="entry name" value="Glyoxalase"/>
    <property type="match status" value="2"/>
</dbReference>
<dbReference type="AlphaFoldDB" id="A0A0K8NXL5"/>
<dbReference type="PANTHER" id="PTHR33993:SF14">
    <property type="entry name" value="GB|AAF24581.1"/>
    <property type="match status" value="1"/>
</dbReference>
<feature type="domain" description="VOC" evidence="1">
    <location>
        <begin position="141"/>
        <end position="257"/>
    </location>
</feature>
<dbReference type="Gene3D" id="3.10.180.10">
    <property type="entry name" value="2,3-Dihydroxybiphenyl 1,2-Dioxygenase, domain 1"/>
    <property type="match status" value="2"/>
</dbReference>
<evidence type="ECO:0000313" key="2">
    <source>
        <dbReference type="EMBL" id="GAP35147.1"/>
    </source>
</evidence>
<dbReference type="EMBL" id="BBYR01000014">
    <property type="protein sequence ID" value="GAP35147.1"/>
    <property type="molecule type" value="Genomic_DNA"/>
</dbReference>